<dbReference type="EMBL" id="JBHSQN010000002">
    <property type="protein sequence ID" value="MFC6010196.1"/>
    <property type="molecule type" value="Genomic_DNA"/>
</dbReference>
<gene>
    <name evidence="3" type="ORF">ACFP3H_03970</name>
</gene>
<dbReference type="CDD" id="cd18032">
    <property type="entry name" value="DEXHc_RE_I_III_res"/>
    <property type="match status" value="1"/>
</dbReference>
<dbReference type="Proteomes" id="UP001596223">
    <property type="component" value="Unassembled WGS sequence"/>
</dbReference>
<dbReference type="Gene3D" id="3.40.50.300">
    <property type="entry name" value="P-loop containing nucleotide triphosphate hydrolases"/>
    <property type="match status" value="2"/>
</dbReference>
<keyword evidence="3" id="KW-0547">Nucleotide-binding</keyword>
<organism evidence="3 4">
    <name type="scientific">Nocardia lasii</name>
    <dbReference type="NCBI Taxonomy" id="1616107"/>
    <lineage>
        <taxon>Bacteria</taxon>
        <taxon>Bacillati</taxon>
        <taxon>Actinomycetota</taxon>
        <taxon>Actinomycetes</taxon>
        <taxon>Mycobacteriales</taxon>
        <taxon>Nocardiaceae</taxon>
        <taxon>Nocardia</taxon>
    </lineage>
</organism>
<dbReference type="PANTHER" id="PTHR47396:SF1">
    <property type="entry name" value="ATP-DEPENDENT HELICASE IRC3-RELATED"/>
    <property type="match status" value="1"/>
</dbReference>
<dbReference type="Pfam" id="PF08463">
    <property type="entry name" value="EcoEI_R_C"/>
    <property type="match status" value="1"/>
</dbReference>
<dbReference type="InterPro" id="IPR006935">
    <property type="entry name" value="Helicase/UvrB_N"/>
</dbReference>
<feature type="coiled-coil region" evidence="1">
    <location>
        <begin position="206"/>
        <end position="240"/>
    </location>
</feature>
<name>A0ABW1JLA1_9NOCA</name>
<dbReference type="InterPro" id="IPR014001">
    <property type="entry name" value="Helicase_ATP-bd"/>
</dbReference>
<keyword evidence="3" id="KW-0067">ATP-binding</keyword>
<dbReference type="SUPFAM" id="SSF52540">
    <property type="entry name" value="P-loop containing nucleoside triphosphate hydrolases"/>
    <property type="match status" value="2"/>
</dbReference>
<dbReference type="Pfam" id="PF13643">
    <property type="entry name" value="DUF4145"/>
    <property type="match status" value="1"/>
</dbReference>
<dbReference type="GO" id="GO:0004386">
    <property type="term" value="F:helicase activity"/>
    <property type="evidence" value="ECO:0007669"/>
    <property type="project" value="UniProtKB-KW"/>
</dbReference>
<feature type="domain" description="Helicase ATP-binding" evidence="2">
    <location>
        <begin position="439"/>
        <end position="629"/>
    </location>
</feature>
<evidence type="ECO:0000259" key="2">
    <source>
        <dbReference type="PROSITE" id="PS51192"/>
    </source>
</evidence>
<dbReference type="Pfam" id="PF04851">
    <property type="entry name" value="ResIII"/>
    <property type="match status" value="1"/>
</dbReference>
<dbReference type="PROSITE" id="PS51192">
    <property type="entry name" value="HELICASE_ATP_BIND_1"/>
    <property type="match status" value="1"/>
</dbReference>
<protein>
    <submittedName>
        <fullName evidence="3">DEAD/DEAH box helicase family protein</fullName>
    </submittedName>
</protein>
<evidence type="ECO:0000313" key="4">
    <source>
        <dbReference type="Proteomes" id="UP001596223"/>
    </source>
</evidence>
<accession>A0ABW1JLA1</accession>
<reference evidence="4" key="1">
    <citation type="journal article" date="2019" name="Int. J. Syst. Evol. Microbiol.">
        <title>The Global Catalogue of Microorganisms (GCM) 10K type strain sequencing project: providing services to taxonomists for standard genome sequencing and annotation.</title>
        <authorList>
            <consortium name="The Broad Institute Genomics Platform"/>
            <consortium name="The Broad Institute Genome Sequencing Center for Infectious Disease"/>
            <person name="Wu L."/>
            <person name="Ma J."/>
        </authorList>
    </citation>
    <scope>NUCLEOTIDE SEQUENCE [LARGE SCALE GENOMIC DNA]</scope>
    <source>
        <strain evidence="4">CCUG 36956</strain>
    </source>
</reference>
<dbReference type="InterPro" id="IPR025285">
    <property type="entry name" value="DUF4145"/>
</dbReference>
<dbReference type="PANTHER" id="PTHR47396">
    <property type="entry name" value="TYPE I RESTRICTION ENZYME ECOKI R PROTEIN"/>
    <property type="match status" value="1"/>
</dbReference>
<keyword evidence="3" id="KW-0378">Hydrolase</keyword>
<dbReference type="SMART" id="SM00487">
    <property type="entry name" value="DEXDc"/>
    <property type="match status" value="1"/>
</dbReference>
<dbReference type="Gene3D" id="3.90.1570.30">
    <property type="match status" value="1"/>
</dbReference>
<evidence type="ECO:0000256" key="1">
    <source>
        <dbReference type="SAM" id="Coils"/>
    </source>
</evidence>
<keyword evidence="3" id="KW-0347">Helicase</keyword>
<evidence type="ECO:0000313" key="3">
    <source>
        <dbReference type="EMBL" id="MFC6010196.1"/>
    </source>
</evidence>
<dbReference type="RefSeq" id="WP_378599771.1">
    <property type="nucleotide sequence ID" value="NZ_JBHSQN010000002.1"/>
</dbReference>
<proteinExistence type="predicted"/>
<dbReference type="InterPro" id="IPR027417">
    <property type="entry name" value="P-loop_NTPase"/>
</dbReference>
<comment type="caution">
    <text evidence="3">The sequence shown here is derived from an EMBL/GenBank/DDBJ whole genome shotgun (WGS) entry which is preliminary data.</text>
</comment>
<dbReference type="Pfam" id="PF00271">
    <property type="entry name" value="Helicase_C"/>
    <property type="match status" value="1"/>
</dbReference>
<keyword evidence="1" id="KW-0175">Coiled coil</keyword>
<dbReference type="InterPro" id="IPR013670">
    <property type="entry name" value="EcoEI_R_C_dom"/>
</dbReference>
<sequence>MLTVDPRLLDAAKESVNFGSLVSIEPLLTIYGAGAESSVYTDPNGALIKCRQFGEVLAEQLIRRSGTRFDGSKQIERVRALERAGVLTQSAATALHDIRTIGNQATHSHLFNVRFALRSVEQCWQLGNLLRLALAPNDQVPRSFIAPRPPAPPTVVEPGDQQQLDEINHRLAASHTELTETLTVLDAAKTAQVAEAQARQAAELQLVEARRRESDVAQRLAALEQQLAALQGSGKLASREPEKVSAATGSAFSKAFRRRPPYNEVQARRVIDAQLAATGWVVQDYTDINPAAAIGVAVREFHLATGFADYLLYVDGKIVGIIEAKREGTALVGVEQQTAKYSAGLRKEDQFAAWRRGEPLPFLYESTGAETRFTNRLDPKPRSREVFTFAKPETIRAWMQQADERPDAQTFRARLQHLPALDPKGLRPNQIKAVKGIEKSLTDNRRRGLVQMATGAGKTFTAVTASYRLIKHADASKILFLVDRNNLGEQAQFEFEDYRPTDDGRRLGDIYNVQRLAGATVLGSTNIAISTIQRLFLMLQGKELPDADVDDDVDGDLGEPESPVDAVYNPNVPPEAFDLIIVDECHRSIYGRWRAVLDYFDAPIIGLTATPTKQTLGFFDQNLVSEYTYEESVIDGVNVPFDVYRIRSQITEQGATIEAKTVVPVRDRRTRVQRYLELEEDYTYTGDAIGRDVITEDQIRLVLTTFRDRLYSEIFPGRAAVPKTLIFAKTDAHADLIVEQVREVFNEGADFAAKITYKSKSQGKDPKRLLQDFRNSPSLRVAVTVDMIATGTDVRAIECVFFLRSVQSAVYFEQMKGRGSRIIGADDYAALTPDIAKGFKKDRFVIVDAVGVTDSPLVDATPMERDASVSLEKLLQRAGTKTITPDEASSLAVRLAKLASQLDAAESAELAAVAGGVELREIAKQIAVAADTDAILAAEERGGKSEVAKQIHEGVAPLTGNPKLRRAILDIRRKKDLIFDQVNADVLLGTERVAYGKGTHEPVRSFREYLAEHRDEITVLQVLHGSAPGRPTYAELKALAEQVARVPAIGSIETLWRAYADLGELADPDHKVEVPDLVSILRFELAKDAGADADSKIRPFASEVADRLDSWLAEQRKRNVTYTDRQLHWLGTIMDVVKTNVAVEIGDLDQIPFTNLGGSQRFAADFKITTREDALRLLDELNTELIA</sequence>
<dbReference type="InterPro" id="IPR050742">
    <property type="entry name" value="Helicase_Restrict-Modif_Enz"/>
</dbReference>
<keyword evidence="4" id="KW-1185">Reference proteome</keyword>
<dbReference type="InterPro" id="IPR001650">
    <property type="entry name" value="Helicase_C-like"/>
</dbReference>